<dbReference type="Gene3D" id="3.40.50.300">
    <property type="entry name" value="P-loop containing nucleotide triphosphate hydrolases"/>
    <property type="match status" value="2"/>
</dbReference>
<evidence type="ECO:0000313" key="14">
    <source>
        <dbReference type="Proteomes" id="UP000018001"/>
    </source>
</evidence>
<dbReference type="PANTHER" id="PTHR18937:SF12">
    <property type="entry name" value="STRUCTURAL MAINTENANCE OF CHROMOSOMES PROTEIN"/>
    <property type="match status" value="1"/>
</dbReference>
<dbReference type="InterPro" id="IPR027417">
    <property type="entry name" value="P-loop_NTPase"/>
</dbReference>
<dbReference type="InterPro" id="IPR003395">
    <property type="entry name" value="RecF/RecN/SMC_N"/>
</dbReference>
<dbReference type="OrthoDB" id="5575062at2759"/>
<keyword evidence="8" id="KW-0539">Nucleus</keyword>
<dbReference type="SUPFAM" id="SSF75553">
    <property type="entry name" value="Smc hinge domain"/>
    <property type="match status" value="1"/>
</dbReference>
<dbReference type="SUPFAM" id="SSF54695">
    <property type="entry name" value="POZ domain"/>
    <property type="match status" value="1"/>
</dbReference>
<feature type="coiled-coil region" evidence="10">
    <location>
        <begin position="839"/>
        <end position="936"/>
    </location>
</feature>
<dbReference type="InterPro" id="IPR011333">
    <property type="entry name" value="SKP1/BTB/POZ_sf"/>
</dbReference>
<keyword evidence="6" id="KW-0498">Mitosis</keyword>
<dbReference type="GO" id="GO:0016887">
    <property type="term" value="F:ATP hydrolysis activity"/>
    <property type="evidence" value="ECO:0007669"/>
    <property type="project" value="InterPro"/>
</dbReference>
<keyword evidence="9" id="KW-0131">Cell cycle</keyword>
<reference evidence="14" key="1">
    <citation type="journal article" date="2014" name="Genome Announc.">
        <title>Draft genome sequence of the formaldehyde-resistant fungus Byssochlamys spectabilis No. 5 (anamorph Paecilomyces variotii No. 5) (NBRC109023).</title>
        <authorList>
            <person name="Oka T."/>
            <person name="Ekino K."/>
            <person name="Fukuda K."/>
            <person name="Nomura Y."/>
        </authorList>
    </citation>
    <scope>NUCLEOTIDE SEQUENCE [LARGE SCALE GENOMIC DNA]</scope>
    <source>
        <strain evidence="14">No. 5 / NBRC 109023</strain>
    </source>
</reference>
<dbReference type="GO" id="GO:0008278">
    <property type="term" value="C:cohesin complex"/>
    <property type="evidence" value="ECO:0007669"/>
    <property type="project" value="InterPro"/>
</dbReference>
<keyword evidence="7 10" id="KW-0175">Coiled coil</keyword>
<dbReference type="PANTHER" id="PTHR18937">
    <property type="entry name" value="STRUCTURAL MAINTENANCE OF CHROMOSOMES SMC FAMILY MEMBER"/>
    <property type="match status" value="1"/>
</dbReference>
<feature type="coiled-coil region" evidence="10">
    <location>
        <begin position="1458"/>
        <end position="1519"/>
    </location>
</feature>
<dbReference type="PROSITE" id="PS50097">
    <property type="entry name" value="BTB"/>
    <property type="match status" value="1"/>
</dbReference>
<evidence type="ECO:0000256" key="4">
    <source>
        <dbReference type="ARBA" id="ARBA00022454"/>
    </source>
</evidence>
<dbReference type="Gene3D" id="3.30.70.1620">
    <property type="match status" value="1"/>
</dbReference>
<dbReference type="GO" id="GO:0051301">
    <property type="term" value="P:cell division"/>
    <property type="evidence" value="ECO:0007669"/>
    <property type="project" value="UniProtKB-KW"/>
</dbReference>
<feature type="domain" description="BTB" evidence="12">
    <location>
        <begin position="209"/>
        <end position="282"/>
    </location>
</feature>
<dbReference type="GO" id="GO:0003677">
    <property type="term" value="F:DNA binding"/>
    <property type="evidence" value="ECO:0007669"/>
    <property type="project" value="TreeGrafter"/>
</dbReference>
<feature type="compositionally biased region" description="Low complexity" evidence="11">
    <location>
        <begin position="55"/>
        <end position="81"/>
    </location>
</feature>
<keyword evidence="4" id="KW-0158">Chromosome</keyword>
<dbReference type="SMART" id="SM00968">
    <property type="entry name" value="SMC_hinge"/>
    <property type="match status" value="1"/>
</dbReference>
<feature type="region of interest" description="Disordered" evidence="11">
    <location>
        <begin position="1"/>
        <end position="99"/>
    </location>
</feature>
<dbReference type="GO" id="GO:0005634">
    <property type="term" value="C:nucleus"/>
    <property type="evidence" value="ECO:0007669"/>
    <property type="project" value="UniProtKB-SubCell"/>
</dbReference>
<dbReference type="Gene3D" id="3.30.710.10">
    <property type="entry name" value="Potassium Channel Kv1.1, Chain A"/>
    <property type="match status" value="1"/>
</dbReference>
<evidence type="ECO:0000256" key="7">
    <source>
        <dbReference type="ARBA" id="ARBA00023054"/>
    </source>
</evidence>
<feature type="region of interest" description="Disordered" evidence="11">
    <location>
        <begin position="503"/>
        <end position="536"/>
    </location>
</feature>
<dbReference type="GO" id="GO:0007062">
    <property type="term" value="P:sister chromatid cohesion"/>
    <property type="evidence" value="ECO:0007669"/>
    <property type="project" value="InterPro"/>
</dbReference>
<evidence type="ECO:0000259" key="12">
    <source>
        <dbReference type="PROSITE" id="PS50097"/>
    </source>
</evidence>
<evidence type="ECO:0000256" key="10">
    <source>
        <dbReference type="SAM" id="Coils"/>
    </source>
</evidence>
<dbReference type="InterPro" id="IPR028468">
    <property type="entry name" value="Smc1_ABC"/>
</dbReference>
<dbReference type="Pfam" id="PF06470">
    <property type="entry name" value="SMC_hinge"/>
    <property type="match status" value="1"/>
</dbReference>
<evidence type="ECO:0000313" key="13">
    <source>
        <dbReference type="EMBL" id="GAD99499.1"/>
    </source>
</evidence>
<dbReference type="CDD" id="cd03275">
    <property type="entry name" value="ABC_SMC1_euk"/>
    <property type="match status" value="2"/>
</dbReference>
<organism evidence="13 14">
    <name type="scientific">Byssochlamys spectabilis (strain No. 5 / NBRC 109023)</name>
    <name type="common">Paecilomyces variotii</name>
    <dbReference type="NCBI Taxonomy" id="1356009"/>
    <lineage>
        <taxon>Eukaryota</taxon>
        <taxon>Fungi</taxon>
        <taxon>Dikarya</taxon>
        <taxon>Ascomycota</taxon>
        <taxon>Pezizomycotina</taxon>
        <taxon>Eurotiomycetes</taxon>
        <taxon>Eurotiomycetidae</taxon>
        <taxon>Eurotiales</taxon>
        <taxon>Thermoascaceae</taxon>
        <taxon>Paecilomyces</taxon>
    </lineage>
</organism>
<keyword evidence="5" id="KW-0132">Cell division</keyword>
<dbReference type="CDD" id="cd18186">
    <property type="entry name" value="BTB_POZ_ZBTB_KLHL-like"/>
    <property type="match status" value="1"/>
</dbReference>
<sequence length="1688" mass="191011">MVDQTPEDNQNSSTSSMPPDGTSAPQNEAASVPNFFGPSASHRDSGSMPGQQPDTTTSSGRSTGTSSTSRFGGSSGESRPSLGSQVRSSASQGDSDPFSALKQKMDLLRSKISKIDSTLNSDSWTPRFVVGNDGIAFSMRVSDPDNPFTADTRRYGEAEKRLQDTGSLGFGILSEGRTTLSYEEWRLGQMREFIIWSSQQENPISAISDDEIIEVIVGESATCWRLHRKLLRKKSSFFSAVLIPNLPFREGREGEVTLKEDDNLAFGLFVQWLYTGTFASNSLDALIHAYILGDKLAAKGFRHAAFVKIQALNSQDCRFTPKQAVLLSEKLHPVHSLRKFAMDMVAFALLKGSLKPTEDDWIVLVPVSVEILCSVQHVVRIQEDCTWKNPPRLDCPRQSSALVANTASSSVYLPHFPHLTRESRNMGKLIRLELYNFKSYKGHHTLLFGDAYFTSIIGPNGSGKSNSMDAISFVLGIKSSHLRSTNLRDLVYRGRVLRTSKINGDGSATVDGEENQAQGSDAEGEDGQEAGDRNDPRTAWVMAVYEDDAGEEQQWRRSITSSGVSEYRINNKVVTAQQYNEALEEENILIKARNFLVFQGDVEAIASQSPKDLTRLIEQISGSLEYKAEYERLKAEQEEAAEQQTFQLNRRRGINSEIKQYQEQKREADNYARKAEERDQAIITHILWKLFHFQRLIDESSAEIQRHQDELKEYRRGVEKYERNLEDAKKEHARVGRDVVKVERDIAKKEKDIEDMTSSLVPVNEKIEITSENLKRYTSRISDIEKERESQAANVKGLEKNLKLVEKAQAQWEAEWQKSMSKEAGQLSETDLQEYSKLKEEVNKQSSAEQLKLDNLRRQRKTEAETVNSLKSKVENTEWQLRSLESDVQTLVERKSSITETIKTTSKDIDQKKKELNALSSERLRVSQMRTELEEKLQVVLKKLLEADDGKKQSERELRAKELISTLRRIFPGVKGRVSDLCKPKQKKYAEAVSTVLGRHFDAIVVDNEKTAKECIQHLRDQRAGQATFIPLETIQVKAFNSNLKGMHRGMRPAIETVDYDNSVSRAISYACGNAIVCDDLATAKYLCYEKGLDAKAVTLDGTVIHKGGLMTGGRGPGQQNSKRWEDAEVEGLFKLKDKLLADLASLPKGHRKGTEEESLQGDLVGLEQRLSYAQEELKALERNIESKHSEVDFAKRQLAEVKPKFLQKQQALEELDETIRHSQGLVSRVEDEVYRNFCRRLGYDNIREYEAQQGSLQEEAAQKKLEFTTQKSKIENQLSFEKQRLQSTDNRIHAVKAKYERDMALIEELKEEQDKIRNQLDVFSAELDLLRERLEEQKEVYAQSAEVLAQQRRELQKRSKNVETTLRAVGALEGEIQRNSANRYALLRRCKLEDIDVPLTESSAPLDQLPIDDLVQNADPDAMDIDEDGSGSAGRGPTVHDYGIEVDFDSLGETLKEEADEKLEEELQERIRSLNAELDKMAPNTRAVERLESVENKLRSTEKDFEDARKHARKAKEDFEAVMRKRSELFNKAFSHISEQIGPIYRELTRSANYPLGGQAYLDIEDSDEPYLDGIKYHAMPPLKRFRDMEHLSGGEKTMAALALLFAVHSYQPSPFFVLDEVDAALDNTNVSRIANYIRDHAAPGMQFIVISLKTGLFQNSEALVGIYRDQSENSSNSLTLDLRKYH</sequence>
<dbReference type="InterPro" id="IPR000210">
    <property type="entry name" value="BTB/POZ_dom"/>
</dbReference>
<comment type="subcellular location">
    <subcellularLocation>
        <location evidence="2">Chromosome</location>
    </subcellularLocation>
    <subcellularLocation>
        <location evidence="1">Nucleus</location>
    </subcellularLocation>
</comment>
<comment type="similarity">
    <text evidence="3">Belongs to the SMC family. SMC1 subfamily.</text>
</comment>
<feature type="compositionally biased region" description="Polar residues" evidence="11">
    <location>
        <begin position="7"/>
        <end position="29"/>
    </location>
</feature>
<evidence type="ECO:0000256" key="2">
    <source>
        <dbReference type="ARBA" id="ARBA00004286"/>
    </source>
</evidence>
<dbReference type="InParanoid" id="V5FNC2"/>
<evidence type="ECO:0000256" key="11">
    <source>
        <dbReference type="SAM" id="MobiDB-lite"/>
    </source>
</evidence>
<dbReference type="GO" id="GO:0005524">
    <property type="term" value="F:ATP binding"/>
    <property type="evidence" value="ECO:0007669"/>
    <property type="project" value="InterPro"/>
</dbReference>
<comment type="caution">
    <text evidence="13">The sequence shown here is derived from an EMBL/GenBank/DDBJ whole genome shotgun (WGS) entry which is preliminary data.</text>
</comment>
<dbReference type="Proteomes" id="UP000018001">
    <property type="component" value="Unassembled WGS sequence"/>
</dbReference>
<proteinExistence type="inferred from homology"/>
<dbReference type="Gene3D" id="1.10.287.1490">
    <property type="match status" value="1"/>
</dbReference>
<evidence type="ECO:0000256" key="1">
    <source>
        <dbReference type="ARBA" id="ARBA00004123"/>
    </source>
</evidence>
<dbReference type="FunCoup" id="V5FNC2">
    <property type="interactions" value="677"/>
</dbReference>
<keyword evidence="14" id="KW-1185">Reference proteome</keyword>
<dbReference type="SUPFAM" id="SSF52540">
    <property type="entry name" value="P-loop containing nucleoside triphosphate hydrolases"/>
    <property type="match status" value="1"/>
</dbReference>
<gene>
    <name evidence="13" type="ORF">PVAR5_8214</name>
</gene>
<evidence type="ECO:0000256" key="8">
    <source>
        <dbReference type="ARBA" id="ARBA00023242"/>
    </source>
</evidence>
<accession>V5FNC2</accession>
<dbReference type="HOGENOM" id="CLU_001042_0_1_1"/>
<dbReference type="eggNOG" id="KOG0018">
    <property type="taxonomic scope" value="Eukaryota"/>
</dbReference>
<dbReference type="EMBL" id="BAUL01000299">
    <property type="protein sequence ID" value="GAD99499.1"/>
    <property type="molecule type" value="Genomic_DNA"/>
</dbReference>
<protein>
    <submittedName>
        <fullName evidence="13">Cohesin complex subunit (Psm1), putative</fullName>
    </submittedName>
</protein>
<feature type="coiled-coil region" evidence="10">
    <location>
        <begin position="623"/>
        <end position="815"/>
    </location>
</feature>
<evidence type="ECO:0000256" key="9">
    <source>
        <dbReference type="ARBA" id="ARBA00023306"/>
    </source>
</evidence>
<feature type="coiled-coil region" evidence="10">
    <location>
        <begin position="1164"/>
        <end position="1366"/>
    </location>
</feature>
<dbReference type="Gene3D" id="1.20.1060.20">
    <property type="match status" value="1"/>
</dbReference>
<dbReference type="InterPro" id="IPR036277">
    <property type="entry name" value="SMC_hinge_sf"/>
</dbReference>
<evidence type="ECO:0000256" key="6">
    <source>
        <dbReference type="ARBA" id="ARBA00022776"/>
    </source>
</evidence>
<dbReference type="InterPro" id="IPR010935">
    <property type="entry name" value="SMC_hinge"/>
</dbReference>
<feature type="compositionally biased region" description="Polar residues" evidence="11">
    <location>
        <begin position="82"/>
        <end position="94"/>
    </location>
</feature>
<evidence type="ECO:0000256" key="3">
    <source>
        <dbReference type="ARBA" id="ARBA00005597"/>
    </source>
</evidence>
<evidence type="ECO:0000256" key="5">
    <source>
        <dbReference type="ARBA" id="ARBA00022618"/>
    </source>
</evidence>
<dbReference type="Pfam" id="PF02463">
    <property type="entry name" value="SMC_N"/>
    <property type="match status" value="1"/>
</dbReference>
<name>V5FNC2_BYSSN</name>